<keyword evidence="2" id="KW-0540">Nuclease</keyword>
<feature type="compositionally biased region" description="Basic and acidic residues" evidence="1">
    <location>
        <begin position="134"/>
        <end position="150"/>
    </location>
</feature>
<accession>A0A5Q2WC15</accession>
<dbReference type="InterPro" id="IPR038563">
    <property type="entry name" value="Endonuclease_7_sf"/>
</dbReference>
<keyword evidence="2" id="KW-0255">Endonuclease</keyword>
<organism evidence="2 3">
    <name type="scientific">Vibrio phage vB_VhaP_VH-5</name>
    <dbReference type="NCBI Taxonomy" id="2660694"/>
    <lineage>
        <taxon>Viruses</taxon>
        <taxon>Duplodnaviria</taxon>
        <taxon>Heunggongvirae</taxon>
        <taxon>Uroviricota</taxon>
        <taxon>Caudoviricetes</taxon>
        <taxon>Autographivirales</taxon>
        <taxon>Autoscriptoviridae</taxon>
        <taxon>Linggongvirus</taxon>
        <taxon>Linggongvirus VH5</taxon>
    </lineage>
</organism>
<dbReference type="GO" id="GO:0004519">
    <property type="term" value="F:endonuclease activity"/>
    <property type="evidence" value="ECO:0007669"/>
    <property type="project" value="UniProtKB-KW"/>
</dbReference>
<dbReference type="Proteomes" id="UP000396795">
    <property type="component" value="Segment"/>
</dbReference>
<protein>
    <submittedName>
        <fullName evidence="2">Recombination endonuclease VII</fullName>
    </submittedName>
</protein>
<evidence type="ECO:0000256" key="1">
    <source>
        <dbReference type="SAM" id="MobiDB-lite"/>
    </source>
</evidence>
<dbReference type="Pfam" id="PF02945">
    <property type="entry name" value="Endonuclease_7"/>
    <property type="match status" value="1"/>
</dbReference>
<keyword evidence="2" id="KW-0378">Hydrolase</keyword>
<keyword evidence="3" id="KW-1185">Reference proteome</keyword>
<evidence type="ECO:0000313" key="3">
    <source>
        <dbReference type="Proteomes" id="UP000396795"/>
    </source>
</evidence>
<dbReference type="EMBL" id="MN497414">
    <property type="protein sequence ID" value="QGH73770.1"/>
    <property type="molecule type" value="Genomic_DNA"/>
</dbReference>
<evidence type="ECO:0000313" key="2">
    <source>
        <dbReference type="EMBL" id="QGH73770.1"/>
    </source>
</evidence>
<reference evidence="2 3" key="1">
    <citation type="submission" date="2019-09" db="EMBL/GenBank/DDBJ databases">
        <authorList>
            <person name="Cui H."/>
            <person name="Cong C."/>
            <person name="Xu Y."/>
            <person name="Wang L."/>
            <person name="Li X."/>
            <person name="Zhang J."/>
        </authorList>
    </citation>
    <scope>NUCLEOTIDE SEQUENCE [LARGE SCALE GENOMIC DNA]</scope>
</reference>
<dbReference type="Gene3D" id="3.40.1800.10">
    <property type="entry name" value="His-Me finger endonucleases"/>
    <property type="match status" value="1"/>
</dbReference>
<sequence>MKSLAKITRSQQYSITMQLLKRQDMKCLVCGQPINVTTKGRSSDYALDHAHSTGEVRGVLHRSCNSAEGKVRHAVSRWGAKSSEETAVVEYLEGLTKYLRECLDGVRTTGLMYPNHKTPEEKAAAAKLKRRKKYAENKAKASMKQRKEQK</sequence>
<dbReference type="InterPro" id="IPR044925">
    <property type="entry name" value="His-Me_finger_sf"/>
</dbReference>
<proteinExistence type="predicted"/>
<dbReference type="SUPFAM" id="SSF54060">
    <property type="entry name" value="His-Me finger endonucleases"/>
    <property type="match status" value="1"/>
</dbReference>
<name>A0A5Q2WC15_9CAUD</name>
<dbReference type="InterPro" id="IPR004211">
    <property type="entry name" value="Endonuclease_7"/>
</dbReference>
<feature type="region of interest" description="Disordered" evidence="1">
    <location>
        <begin position="115"/>
        <end position="150"/>
    </location>
</feature>